<organism evidence="2 3">
    <name type="scientific">Pseudonocardia cypriaca</name>
    <dbReference type="NCBI Taxonomy" id="882449"/>
    <lineage>
        <taxon>Bacteria</taxon>
        <taxon>Bacillati</taxon>
        <taxon>Actinomycetota</taxon>
        <taxon>Actinomycetes</taxon>
        <taxon>Pseudonocardiales</taxon>
        <taxon>Pseudonocardiaceae</taxon>
        <taxon>Pseudonocardia</taxon>
    </lineage>
</organism>
<evidence type="ECO:0000313" key="2">
    <source>
        <dbReference type="EMBL" id="TQM43918.1"/>
    </source>
</evidence>
<reference evidence="2 3" key="1">
    <citation type="submission" date="2019-06" db="EMBL/GenBank/DDBJ databases">
        <title>Sequencing the genomes of 1000 actinobacteria strains.</title>
        <authorList>
            <person name="Klenk H.-P."/>
        </authorList>
    </citation>
    <scope>NUCLEOTIDE SEQUENCE [LARGE SCALE GENOMIC DNA]</scope>
    <source>
        <strain evidence="2 3">DSM 45511</strain>
    </source>
</reference>
<name>A0A543GCX9_9PSEU</name>
<dbReference type="Proteomes" id="UP000319818">
    <property type="component" value="Unassembled WGS sequence"/>
</dbReference>
<evidence type="ECO:0000313" key="3">
    <source>
        <dbReference type="Proteomes" id="UP000319818"/>
    </source>
</evidence>
<gene>
    <name evidence="2" type="ORF">FB388_1276</name>
</gene>
<protein>
    <submittedName>
        <fullName evidence="2">Uncharacterized protein</fullName>
    </submittedName>
</protein>
<feature type="region of interest" description="Disordered" evidence="1">
    <location>
        <begin position="1"/>
        <end position="87"/>
    </location>
</feature>
<keyword evidence="3" id="KW-1185">Reference proteome</keyword>
<accession>A0A543GCX9</accession>
<sequence length="405" mass="42541">MVSVPGPRHRAKTTPKIPPKALPKPRVAGTGAQTTGPVAQPGPTTGRPVAQPGPTTGRPVAAPDQRPRAAGTRAQTTGPGALPVRNSDAGVARELRVKACEFYDLGVDHLGDHSGLVELPSDPNGPDIDAITGNIAQNSDLLARKYPGVAELRAAAALPAEQRVADVEKRIAALEWIPFRAGARVQLVAPPGHAPGSVTARVEILDSTSVAIGNNGTVGISHQCTVKQPTIEMSQLLDGAEGWDAKDTSRRTEPAGALTSYSVRIAPNAPIDVQGGRGVVVGDRASIAAHVQTTIGSCPLHAPKLLANPRIRELVERAREARSDPTVRAKINGELEKEIRAEAGRLGPEALIENFHEHVRSAYRAKVGSVRGCLRVEHVNGVAVGTGNDVGVREFARMGKPTIRR</sequence>
<proteinExistence type="predicted"/>
<dbReference type="EMBL" id="VFPH01000001">
    <property type="protein sequence ID" value="TQM43918.1"/>
    <property type="molecule type" value="Genomic_DNA"/>
</dbReference>
<evidence type="ECO:0000256" key="1">
    <source>
        <dbReference type="SAM" id="MobiDB-lite"/>
    </source>
</evidence>
<comment type="caution">
    <text evidence="2">The sequence shown here is derived from an EMBL/GenBank/DDBJ whole genome shotgun (WGS) entry which is preliminary data.</text>
</comment>
<dbReference type="AlphaFoldDB" id="A0A543GCX9"/>